<evidence type="ECO:0000256" key="1">
    <source>
        <dbReference type="SAM" id="Phobius"/>
    </source>
</evidence>
<evidence type="ECO:0000313" key="3">
    <source>
        <dbReference type="Proteomes" id="UP000800035"/>
    </source>
</evidence>
<dbReference type="Proteomes" id="UP000800035">
    <property type="component" value="Unassembled WGS sequence"/>
</dbReference>
<keyword evidence="3" id="KW-1185">Reference proteome</keyword>
<protein>
    <submittedName>
        <fullName evidence="2">Uncharacterized protein</fullName>
    </submittedName>
</protein>
<keyword evidence="1" id="KW-1133">Transmembrane helix</keyword>
<accession>A0A6A5THV5</accession>
<proteinExistence type="predicted"/>
<reference evidence="2" key="1">
    <citation type="journal article" date="2020" name="Stud. Mycol.">
        <title>101 Dothideomycetes genomes: a test case for predicting lifestyles and emergence of pathogens.</title>
        <authorList>
            <person name="Haridas S."/>
            <person name="Albert R."/>
            <person name="Binder M."/>
            <person name="Bloem J."/>
            <person name="Labutti K."/>
            <person name="Salamov A."/>
            <person name="Andreopoulos B."/>
            <person name="Baker S."/>
            <person name="Barry K."/>
            <person name="Bills G."/>
            <person name="Bluhm B."/>
            <person name="Cannon C."/>
            <person name="Castanera R."/>
            <person name="Culley D."/>
            <person name="Daum C."/>
            <person name="Ezra D."/>
            <person name="Gonzalez J."/>
            <person name="Henrissat B."/>
            <person name="Kuo A."/>
            <person name="Liang C."/>
            <person name="Lipzen A."/>
            <person name="Lutzoni F."/>
            <person name="Magnuson J."/>
            <person name="Mondo S."/>
            <person name="Nolan M."/>
            <person name="Ohm R."/>
            <person name="Pangilinan J."/>
            <person name="Park H.-J."/>
            <person name="Ramirez L."/>
            <person name="Alfaro M."/>
            <person name="Sun H."/>
            <person name="Tritt A."/>
            <person name="Yoshinaga Y."/>
            <person name="Zwiers L.-H."/>
            <person name="Turgeon B."/>
            <person name="Goodwin S."/>
            <person name="Spatafora J."/>
            <person name="Crous P."/>
            <person name="Grigoriev I."/>
        </authorList>
    </citation>
    <scope>NUCLEOTIDE SEQUENCE</scope>
    <source>
        <strain evidence="2">CBS 675.92</strain>
    </source>
</reference>
<name>A0A6A5THV5_9PLEO</name>
<sequence length="77" mass="8117">MAKTKPPEAQIDAFGFKLPALTATMGAQRLARRFRKLLILVLVPRLGAGTTLGVLLAAIEGDVDKEVGEDEAKAAAN</sequence>
<organism evidence="2 3">
    <name type="scientific">Byssothecium circinans</name>
    <dbReference type="NCBI Taxonomy" id="147558"/>
    <lineage>
        <taxon>Eukaryota</taxon>
        <taxon>Fungi</taxon>
        <taxon>Dikarya</taxon>
        <taxon>Ascomycota</taxon>
        <taxon>Pezizomycotina</taxon>
        <taxon>Dothideomycetes</taxon>
        <taxon>Pleosporomycetidae</taxon>
        <taxon>Pleosporales</taxon>
        <taxon>Massarineae</taxon>
        <taxon>Massarinaceae</taxon>
        <taxon>Byssothecium</taxon>
    </lineage>
</organism>
<keyword evidence="1" id="KW-0472">Membrane</keyword>
<dbReference type="AlphaFoldDB" id="A0A6A5THV5"/>
<gene>
    <name evidence="2" type="ORF">CC80DRAFT_553610</name>
</gene>
<feature type="transmembrane region" description="Helical" evidence="1">
    <location>
        <begin position="37"/>
        <end position="59"/>
    </location>
</feature>
<evidence type="ECO:0000313" key="2">
    <source>
        <dbReference type="EMBL" id="KAF1951232.1"/>
    </source>
</evidence>
<keyword evidence="1" id="KW-0812">Transmembrane</keyword>
<dbReference type="EMBL" id="ML977019">
    <property type="protein sequence ID" value="KAF1951232.1"/>
    <property type="molecule type" value="Genomic_DNA"/>
</dbReference>